<reference evidence="4" key="1">
    <citation type="journal article" date="2019" name="Int. J. Syst. Evol. Microbiol.">
        <title>The Global Catalogue of Microorganisms (GCM) 10K type strain sequencing project: providing services to taxonomists for standard genome sequencing and annotation.</title>
        <authorList>
            <consortium name="The Broad Institute Genomics Platform"/>
            <consortium name="The Broad Institute Genome Sequencing Center for Infectious Disease"/>
            <person name="Wu L."/>
            <person name="Ma J."/>
        </authorList>
    </citation>
    <scope>NUCLEOTIDE SEQUENCE [LARGE SCALE GENOMIC DNA]</scope>
    <source>
        <strain evidence="4">KCTC 33792</strain>
    </source>
</reference>
<dbReference type="RefSeq" id="WP_380711980.1">
    <property type="nucleotide sequence ID" value="NZ_JBHUML010000002.1"/>
</dbReference>
<comment type="caution">
    <text evidence="3">The sequence shown here is derived from an EMBL/GenBank/DDBJ whole genome shotgun (WGS) entry which is preliminary data.</text>
</comment>
<organism evidence="3 4">
    <name type="scientific">Salibacterium lacus</name>
    <dbReference type="NCBI Taxonomy" id="1898109"/>
    <lineage>
        <taxon>Bacteria</taxon>
        <taxon>Bacillati</taxon>
        <taxon>Bacillota</taxon>
        <taxon>Bacilli</taxon>
        <taxon>Bacillales</taxon>
        <taxon>Bacillaceae</taxon>
    </lineage>
</organism>
<feature type="compositionally biased region" description="Basic and acidic residues" evidence="2">
    <location>
        <begin position="81"/>
        <end position="93"/>
    </location>
</feature>
<protein>
    <submittedName>
        <fullName evidence="3">Uncharacterized protein</fullName>
    </submittedName>
</protein>
<proteinExistence type="predicted"/>
<evidence type="ECO:0000256" key="2">
    <source>
        <dbReference type="SAM" id="MobiDB-lite"/>
    </source>
</evidence>
<feature type="coiled-coil region" evidence="1">
    <location>
        <begin position="27"/>
        <end position="54"/>
    </location>
</feature>
<dbReference type="EMBL" id="JBHUML010000002">
    <property type="protein sequence ID" value="MFD2704703.1"/>
    <property type="molecule type" value="Genomic_DNA"/>
</dbReference>
<gene>
    <name evidence="3" type="ORF">ACFSUB_04435</name>
</gene>
<evidence type="ECO:0000256" key="1">
    <source>
        <dbReference type="SAM" id="Coils"/>
    </source>
</evidence>
<evidence type="ECO:0000313" key="4">
    <source>
        <dbReference type="Proteomes" id="UP001597520"/>
    </source>
</evidence>
<keyword evidence="4" id="KW-1185">Reference proteome</keyword>
<dbReference type="Proteomes" id="UP001597520">
    <property type="component" value="Unassembled WGS sequence"/>
</dbReference>
<evidence type="ECO:0000313" key="3">
    <source>
        <dbReference type="EMBL" id="MFD2704703.1"/>
    </source>
</evidence>
<keyword evidence="1" id="KW-0175">Coiled coil</keyword>
<name>A0ABW5SYB7_9BACI</name>
<sequence length="93" mass="10521">MTDEPRYTAEDIAAERRQQAQTRVELLRKYAARIERLEAELAAEQAGSERLKKETRRLFSANERLRAALTAAKGYASAGEENPHSGRIFDEKG</sequence>
<accession>A0ABW5SYB7</accession>
<feature type="region of interest" description="Disordered" evidence="2">
    <location>
        <begin position="73"/>
        <end position="93"/>
    </location>
</feature>